<sequence>MVSCAKKTPNVSYSPKSCWSEDRAQEMPSVWDSTGTMGTKVSSEQVYLQLRCLRRKLKVQSAAIK</sequence>
<protein>
    <submittedName>
        <fullName evidence="1">Uncharacterized protein</fullName>
    </submittedName>
</protein>
<reference evidence="1" key="2">
    <citation type="journal article" date="2015" name="Fish Shellfish Immunol.">
        <title>Early steps in the European eel (Anguilla anguilla)-Vibrio vulnificus interaction in the gills: Role of the RtxA13 toxin.</title>
        <authorList>
            <person name="Callol A."/>
            <person name="Pajuelo D."/>
            <person name="Ebbesson L."/>
            <person name="Teles M."/>
            <person name="MacKenzie S."/>
            <person name="Amaro C."/>
        </authorList>
    </citation>
    <scope>NUCLEOTIDE SEQUENCE</scope>
</reference>
<name>A0A0E9VS61_ANGAN</name>
<accession>A0A0E9VS61</accession>
<dbReference type="AlphaFoldDB" id="A0A0E9VS61"/>
<proteinExistence type="predicted"/>
<reference evidence="1" key="1">
    <citation type="submission" date="2014-11" db="EMBL/GenBank/DDBJ databases">
        <authorList>
            <person name="Amaro Gonzalez C."/>
        </authorList>
    </citation>
    <scope>NUCLEOTIDE SEQUENCE</scope>
</reference>
<dbReference type="EMBL" id="GBXM01027740">
    <property type="protein sequence ID" value="JAH80837.1"/>
    <property type="molecule type" value="Transcribed_RNA"/>
</dbReference>
<organism evidence="1">
    <name type="scientific">Anguilla anguilla</name>
    <name type="common">European freshwater eel</name>
    <name type="synonym">Muraena anguilla</name>
    <dbReference type="NCBI Taxonomy" id="7936"/>
    <lineage>
        <taxon>Eukaryota</taxon>
        <taxon>Metazoa</taxon>
        <taxon>Chordata</taxon>
        <taxon>Craniata</taxon>
        <taxon>Vertebrata</taxon>
        <taxon>Euteleostomi</taxon>
        <taxon>Actinopterygii</taxon>
        <taxon>Neopterygii</taxon>
        <taxon>Teleostei</taxon>
        <taxon>Anguilliformes</taxon>
        <taxon>Anguillidae</taxon>
        <taxon>Anguilla</taxon>
    </lineage>
</organism>
<evidence type="ECO:0000313" key="1">
    <source>
        <dbReference type="EMBL" id="JAH80837.1"/>
    </source>
</evidence>